<dbReference type="KEGG" id="aaq:AOC05_14500"/>
<sequence length="192" mass="20974">MSTKVKEGKRGVWQKVPLLIWMVFVWGALWQDFSLGNLVFGALIAFGVSKAFYLPPVELTGRFNVFRALVFTLRFLGEVTVASVQVLYLAVVRGPAIRNAVIAVPLRSKSDFLMTATGHVLSLIPGSLVVEVDRGTSTLYVHALNVSTPEGVTKARAEIQEIEARLIRVMGSREELAALKAETAPPSPREAP</sequence>
<dbReference type="InterPro" id="IPR002758">
    <property type="entry name" value="Cation_antiport_E"/>
</dbReference>
<dbReference type="RefSeq" id="WP_062007854.1">
    <property type="nucleotide sequence ID" value="NZ_CP012677.1"/>
</dbReference>
<dbReference type="EMBL" id="CP012677">
    <property type="protein sequence ID" value="ALE93259.1"/>
    <property type="molecule type" value="Genomic_DNA"/>
</dbReference>
<keyword evidence="9" id="KW-1185">Reference proteome</keyword>
<dbReference type="Proteomes" id="UP000062833">
    <property type="component" value="Chromosome"/>
</dbReference>
<keyword evidence="5 7" id="KW-1133">Transmembrane helix</keyword>
<dbReference type="GO" id="GO:0005886">
    <property type="term" value="C:plasma membrane"/>
    <property type="evidence" value="ECO:0007669"/>
    <property type="project" value="UniProtKB-SubCell"/>
</dbReference>
<keyword evidence="6 7" id="KW-0472">Membrane</keyword>
<evidence type="ECO:0000256" key="5">
    <source>
        <dbReference type="ARBA" id="ARBA00022989"/>
    </source>
</evidence>
<reference evidence="9" key="1">
    <citation type="submission" date="2015-09" db="EMBL/GenBank/DDBJ databases">
        <title>Complete genome of Arthrobacter alpinus strain R3.8.</title>
        <authorList>
            <person name="See-Too W.S."/>
            <person name="Chan K.G."/>
        </authorList>
    </citation>
    <scope>NUCLEOTIDE SEQUENCE [LARGE SCALE GENOMIC DNA]</scope>
    <source>
        <strain evidence="9">R3.8</strain>
    </source>
</reference>
<evidence type="ECO:0000256" key="1">
    <source>
        <dbReference type="ARBA" id="ARBA00004651"/>
    </source>
</evidence>
<comment type="subcellular location">
    <subcellularLocation>
        <location evidence="1">Cell membrane</location>
        <topology evidence="1">Multi-pass membrane protein</topology>
    </subcellularLocation>
</comment>
<dbReference type="PATRIC" id="fig|656366.3.peg.3124"/>
<feature type="transmembrane region" description="Helical" evidence="7">
    <location>
        <begin position="35"/>
        <end position="53"/>
    </location>
</feature>
<evidence type="ECO:0000256" key="3">
    <source>
        <dbReference type="ARBA" id="ARBA00022475"/>
    </source>
</evidence>
<protein>
    <submittedName>
        <fullName evidence="8">Cation:proton antiporter</fullName>
    </submittedName>
</protein>
<feature type="transmembrane region" description="Helical" evidence="7">
    <location>
        <begin position="65"/>
        <end position="91"/>
    </location>
</feature>
<accession>A0A0M3UGS8</accession>
<organism evidence="8 9">
    <name type="scientific">Arthrobacter alpinus</name>
    <dbReference type="NCBI Taxonomy" id="656366"/>
    <lineage>
        <taxon>Bacteria</taxon>
        <taxon>Bacillati</taxon>
        <taxon>Actinomycetota</taxon>
        <taxon>Actinomycetes</taxon>
        <taxon>Micrococcales</taxon>
        <taxon>Micrococcaceae</taxon>
        <taxon>Arthrobacter</taxon>
    </lineage>
</organism>
<evidence type="ECO:0000313" key="9">
    <source>
        <dbReference type="Proteomes" id="UP000062833"/>
    </source>
</evidence>
<name>A0A0M3UGS8_9MICC</name>
<dbReference type="PANTHER" id="PTHR34584">
    <property type="entry name" value="NA(+)/H(+) ANTIPORTER SUBUNIT E1"/>
    <property type="match status" value="1"/>
</dbReference>
<keyword evidence="4 7" id="KW-0812">Transmembrane</keyword>
<dbReference type="GO" id="GO:0008324">
    <property type="term" value="F:monoatomic cation transmembrane transporter activity"/>
    <property type="evidence" value="ECO:0007669"/>
    <property type="project" value="InterPro"/>
</dbReference>
<evidence type="ECO:0000256" key="7">
    <source>
        <dbReference type="SAM" id="Phobius"/>
    </source>
</evidence>
<evidence type="ECO:0000256" key="2">
    <source>
        <dbReference type="ARBA" id="ARBA00006228"/>
    </source>
</evidence>
<gene>
    <name evidence="8" type="ORF">AOC05_14500</name>
</gene>
<keyword evidence="3" id="KW-1003">Cell membrane</keyword>
<proteinExistence type="inferred from homology"/>
<evidence type="ECO:0000256" key="4">
    <source>
        <dbReference type="ARBA" id="ARBA00022692"/>
    </source>
</evidence>
<dbReference type="AlphaFoldDB" id="A0A0M3UGS8"/>
<dbReference type="Pfam" id="PF01899">
    <property type="entry name" value="MNHE"/>
    <property type="match status" value="1"/>
</dbReference>
<evidence type="ECO:0000256" key="6">
    <source>
        <dbReference type="ARBA" id="ARBA00023136"/>
    </source>
</evidence>
<dbReference type="PANTHER" id="PTHR34584:SF1">
    <property type="entry name" value="NA(+)_H(+) ANTIPORTER SUBUNIT E1"/>
    <property type="match status" value="1"/>
</dbReference>
<dbReference type="NCBIfam" id="NF006521">
    <property type="entry name" value="PRK08965.1-5"/>
    <property type="match status" value="1"/>
</dbReference>
<comment type="similarity">
    <text evidence="2">Belongs to the CPA3 antiporters (TC 2.A.63) subunit E family.</text>
</comment>
<dbReference type="OrthoDB" id="3556991at2"/>
<evidence type="ECO:0000313" key="8">
    <source>
        <dbReference type="EMBL" id="ALE93259.1"/>
    </source>
</evidence>
<feature type="transmembrane region" description="Helical" evidence="7">
    <location>
        <begin position="12"/>
        <end position="29"/>
    </location>
</feature>